<sequence length="328" mass="35437">MSTEVVMAGEQARTVCVGHFLLDVPKDASVRATGSYRAVTVEKLGSTDDFEEIETEARRKAASLEGQKTERNPDDDDFDRGFGIDPTTTFSATRLVGVDVDPSRQQTVVGRHVANGSAAIEVVLTRLLAGAKYAFSVQGGGADKYSAIRESLARTVDRYTPLRPNEIPTQPGFCVGDGVFQEDGPQDVGGDATLIVHFSQHPNVTFSVDVAGLMQPSEEPSLEGRISGDLGMLARFSSQVKTLQRGKVLYAGQDGYEIAISAPSEGMDGTRMQKFFFGAEGIPRDARHPFMEVQLMTGETGPSPLTDEQAKVLWQELMGSLRLRPGSM</sequence>
<feature type="region of interest" description="Disordered" evidence="1">
    <location>
        <begin position="56"/>
        <end position="81"/>
    </location>
</feature>
<reference evidence="3 4" key="1">
    <citation type="submission" date="2024-07" db="EMBL/GenBank/DDBJ databases">
        <title>Luteimonas salilacus sp. nov., isolated from the shore soil of Salt Lake in Tibet of China.</title>
        <authorList>
            <person name="Zhang X."/>
            <person name="Li A."/>
        </authorList>
    </citation>
    <scope>NUCLEOTIDE SEQUENCE [LARGE SCALE GENOMIC DNA]</scope>
    <source>
        <strain evidence="3 4">B3-2-R+30</strain>
    </source>
</reference>
<keyword evidence="4" id="KW-1185">Reference proteome</keyword>
<protein>
    <submittedName>
        <fullName evidence="3">T6SS immunity protein Tli4 family protein</fullName>
    </submittedName>
</protein>
<evidence type="ECO:0000313" key="4">
    <source>
        <dbReference type="Proteomes" id="UP001566331"/>
    </source>
</evidence>
<feature type="domain" description="Tle cognate immunity protein 4 C-terminal" evidence="2">
    <location>
        <begin position="166"/>
        <end position="326"/>
    </location>
</feature>
<name>A0ABV4HQ14_9GAMM</name>
<accession>A0ABV4HQ14</accession>
<evidence type="ECO:0000256" key="1">
    <source>
        <dbReference type="SAM" id="MobiDB-lite"/>
    </source>
</evidence>
<evidence type="ECO:0000259" key="2">
    <source>
        <dbReference type="Pfam" id="PF18426"/>
    </source>
</evidence>
<dbReference type="InterPro" id="IPR041290">
    <property type="entry name" value="Tli4_C"/>
</dbReference>
<evidence type="ECO:0000313" key="3">
    <source>
        <dbReference type="EMBL" id="MEZ0473807.1"/>
    </source>
</evidence>
<comment type="caution">
    <text evidence="3">The sequence shown here is derived from an EMBL/GenBank/DDBJ whole genome shotgun (WGS) entry which is preliminary data.</text>
</comment>
<proteinExistence type="predicted"/>
<dbReference type="Pfam" id="PF18426">
    <property type="entry name" value="Tli4_C"/>
    <property type="match status" value="1"/>
</dbReference>
<gene>
    <name evidence="3" type="ORF">AB6713_04130</name>
</gene>
<dbReference type="RefSeq" id="WP_370562525.1">
    <property type="nucleotide sequence ID" value="NZ_JBFWIB010000002.1"/>
</dbReference>
<dbReference type="Proteomes" id="UP001566331">
    <property type="component" value="Unassembled WGS sequence"/>
</dbReference>
<organism evidence="3 4">
    <name type="scientific">Luteimonas salinilitoris</name>
    <dbReference type="NCBI Taxonomy" id="3237697"/>
    <lineage>
        <taxon>Bacteria</taxon>
        <taxon>Pseudomonadati</taxon>
        <taxon>Pseudomonadota</taxon>
        <taxon>Gammaproteobacteria</taxon>
        <taxon>Lysobacterales</taxon>
        <taxon>Lysobacteraceae</taxon>
        <taxon>Luteimonas</taxon>
    </lineage>
</organism>
<dbReference type="EMBL" id="JBFWIC010000004">
    <property type="protein sequence ID" value="MEZ0473807.1"/>
    <property type="molecule type" value="Genomic_DNA"/>
</dbReference>